<evidence type="ECO:0000313" key="7">
    <source>
        <dbReference type="Proteomes" id="UP000034087"/>
    </source>
</evidence>
<dbReference type="Gene3D" id="3.30.1490.10">
    <property type="match status" value="1"/>
</dbReference>
<evidence type="ECO:0000256" key="5">
    <source>
        <dbReference type="HAMAP-Rule" id="MF_01302"/>
    </source>
</evidence>
<sequence>MVTDQIADMLIRIKNAQASKKEAVSFPYSGIKLEIAKALGRAGYLGAAVLKGKKNGQSIEVKFLYDESGNPKISGVRRVSKLSRRTYRGWRDIYFSKNGFKAAVYSTPKGVMTDREARKGKVGGEILFEIW</sequence>
<organism evidence="6 7">
    <name type="scientific">Candidatus Giovannonibacteria bacterium GW2011_GWA1_44_25</name>
    <dbReference type="NCBI Taxonomy" id="1618645"/>
    <lineage>
        <taxon>Bacteria</taxon>
        <taxon>Candidatus Giovannoniibacteriota</taxon>
    </lineage>
</organism>
<dbReference type="Gene3D" id="3.30.1370.30">
    <property type="match status" value="1"/>
</dbReference>
<keyword evidence="2 5" id="KW-0689">Ribosomal protein</keyword>
<name>A0A0G1LJY7_9BACT</name>
<dbReference type="GO" id="GO:0005840">
    <property type="term" value="C:ribosome"/>
    <property type="evidence" value="ECO:0007669"/>
    <property type="project" value="UniProtKB-KW"/>
</dbReference>
<evidence type="ECO:0000256" key="1">
    <source>
        <dbReference type="ARBA" id="ARBA00006471"/>
    </source>
</evidence>
<dbReference type="Pfam" id="PF00410">
    <property type="entry name" value="Ribosomal_S8"/>
    <property type="match status" value="1"/>
</dbReference>
<dbReference type="GO" id="GO:0006412">
    <property type="term" value="P:translation"/>
    <property type="evidence" value="ECO:0007669"/>
    <property type="project" value="UniProtKB-UniRule"/>
</dbReference>
<comment type="subunit">
    <text evidence="5">Part of the 30S ribosomal subunit. Contacts proteins S5 and S12.</text>
</comment>
<dbReference type="GO" id="GO:1990904">
    <property type="term" value="C:ribonucleoprotein complex"/>
    <property type="evidence" value="ECO:0007669"/>
    <property type="project" value="UniProtKB-KW"/>
</dbReference>
<evidence type="ECO:0000256" key="3">
    <source>
        <dbReference type="ARBA" id="ARBA00023274"/>
    </source>
</evidence>
<reference evidence="6 7" key="1">
    <citation type="journal article" date="2015" name="Nature">
        <title>rRNA introns, odd ribosomes, and small enigmatic genomes across a large radiation of phyla.</title>
        <authorList>
            <person name="Brown C.T."/>
            <person name="Hug L.A."/>
            <person name="Thomas B.C."/>
            <person name="Sharon I."/>
            <person name="Castelle C.J."/>
            <person name="Singh A."/>
            <person name="Wilkins M.J."/>
            <person name="Williams K.H."/>
            <person name="Banfield J.F."/>
        </authorList>
    </citation>
    <scope>NUCLEOTIDE SEQUENCE [LARGE SCALE GENOMIC DNA]</scope>
</reference>
<evidence type="ECO:0000313" key="6">
    <source>
        <dbReference type="EMBL" id="KKT60169.1"/>
    </source>
</evidence>
<dbReference type="EMBL" id="LCIR01000003">
    <property type="protein sequence ID" value="KKT60169.1"/>
    <property type="molecule type" value="Genomic_DNA"/>
</dbReference>
<keyword evidence="5" id="KW-0699">rRNA-binding</keyword>
<keyword evidence="5" id="KW-0694">RNA-binding</keyword>
<dbReference type="PATRIC" id="fig|1618645.3.peg.288"/>
<comment type="caution">
    <text evidence="6">The sequence shown here is derived from an EMBL/GenBank/DDBJ whole genome shotgun (WGS) entry which is preliminary data.</text>
</comment>
<dbReference type="InterPro" id="IPR035987">
    <property type="entry name" value="Ribosomal_uS8_sf"/>
</dbReference>
<dbReference type="Proteomes" id="UP000034087">
    <property type="component" value="Unassembled WGS sequence"/>
</dbReference>
<dbReference type="PANTHER" id="PTHR11758">
    <property type="entry name" value="40S RIBOSOMAL PROTEIN S15A"/>
    <property type="match status" value="1"/>
</dbReference>
<dbReference type="FunFam" id="3.30.1490.10:FF:000001">
    <property type="entry name" value="30S ribosomal protein S8"/>
    <property type="match status" value="1"/>
</dbReference>
<dbReference type="AlphaFoldDB" id="A0A0G1LJY7"/>
<evidence type="ECO:0000256" key="4">
    <source>
        <dbReference type="ARBA" id="ARBA00035258"/>
    </source>
</evidence>
<dbReference type="InterPro" id="IPR000630">
    <property type="entry name" value="Ribosomal_uS8"/>
</dbReference>
<keyword evidence="3 5" id="KW-0687">Ribonucleoprotein</keyword>
<dbReference type="GO" id="GO:0005737">
    <property type="term" value="C:cytoplasm"/>
    <property type="evidence" value="ECO:0007669"/>
    <property type="project" value="UniProtKB-ARBA"/>
</dbReference>
<dbReference type="NCBIfam" id="NF001109">
    <property type="entry name" value="PRK00136.1"/>
    <property type="match status" value="1"/>
</dbReference>
<accession>A0A0G1LJY7</accession>
<proteinExistence type="inferred from homology"/>
<dbReference type="GO" id="GO:0019843">
    <property type="term" value="F:rRNA binding"/>
    <property type="evidence" value="ECO:0007669"/>
    <property type="project" value="UniProtKB-UniRule"/>
</dbReference>
<dbReference type="HAMAP" id="MF_01302_B">
    <property type="entry name" value="Ribosomal_uS8_B"/>
    <property type="match status" value="1"/>
</dbReference>
<protein>
    <recommendedName>
        <fullName evidence="4 5">Small ribosomal subunit protein uS8</fullName>
    </recommendedName>
</protein>
<dbReference type="GO" id="GO:0003735">
    <property type="term" value="F:structural constituent of ribosome"/>
    <property type="evidence" value="ECO:0007669"/>
    <property type="project" value="InterPro"/>
</dbReference>
<evidence type="ECO:0000256" key="2">
    <source>
        <dbReference type="ARBA" id="ARBA00022980"/>
    </source>
</evidence>
<dbReference type="SUPFAM" id="SSF56047">
    <property type="entry name" value="Ribosomal protein S8"/>
    <property type="match status" value="1"/>
</dbReference>
<comment type="function">
    <text evidence="5">One of the primary rRNA binding proteins, it binds directly to 16S rRNA central domain where it helps coordinate assembly of the platform of the 30S subunit.</text>
</comment>
<gene>
    <name evidence="5" type="primary">rpsH</name>
    <name evidence="6" type="ORF">UW53_C0003G0080</name>
</gene>
<comment type="similarity">
    <text evidence="1 5">Belongs to the universal ribosomal protein uS8 family.</text>
</comment>